<keyword evidence="1" id="KW-0808">Transferase</keyword>
<sequence>MKFDDVAHERCDDVYAVWKSKLFDTERLREIGRLILKHTDGLPEQLHAPKCGAYNVVLRMTFQNAKAVLIRFPIPAYAFEPEEKTLNEVAVLRFLEQHTSIPVPHVFHHGITNDSLADMGPYIIMDYVTNKDDLTSALNTPGLTDEDRPMLDPNVSYDRLEFVYGQMAEIMLQLAKAEFSSIGSIEKANKEDEFDDEWVVKHRPLTMNMNELVKVGNFPEDLLPTEAFKTASSFYLSLANLHLLHLSTQHNDAIYSAEDCRRKYIARCLFRRLAREGRLHDKSNEEGPFKLFCDDFRLANVLANEQFQITGAIDWEFTYAAPTAFVYSPPFWLLIEKPEYWPEGLADWIEKFAKRLQIFLKVMKEKEDAAIARGVLQKRHRLSNHMIRSWESGDFWISYAARKSWAFDMIYWSKIDARYFGKGDLQDRLHLLTESERDAMDAFVQRKLAEKEERTLADWADVDLQTYIVA</sequence>
<protein>
    <submittedName>
        <fullName evidence="1">Putative phosphotransferase family protein</fullName>
    </submittedName>
</protein>
<organism evidence="1 2">
    <name type="scientific">Phaeomoniella chlamydospora</name>
    <name type="common">Phaeoacremonium chlamydosporum</name>
    <dbReference type="NCBI Taxonomy" id="158046"/>
    <lineage>
        <taxon>Eukaryota</taxon>
        <taxon>Fungi</taxon>
        <taxon>Dikarya</taxon>
        <taxon>Ascomycota</taxon>
        <taxon>Pezizomycotina</taxon>
        <taxon>Eurotiomycetes</taxon>
        <taxon>Chaetothyriomycetidae</taxon>
        <taxon>Phaeomoniellales</taxon>
        <taxon>Phaeomoniellaceae</taxon>
        <taxon>Phaeomoniella</taxon>
    </lineage>
</organism>
<name>A0A0G2DZH5_PHACM</name>
<proteinExistence type="predicted"/>
<dbReference type="AlphaFoldDB" id="A0A0G2DZH5"/>
<keyword evidence="2" id="KW-1185">Reference proteome</keyword>
<gene>
    <name evidence="1" type="ORF">UCRPC4_g05978</name>
</gene>
<dbReference type="EMBL" id="LCWF01000164">
    <property type="protein sequence ID" value="KKY16252.1"/>
    <property type="molecule type" value="Genomic_DNA"/>
</dbReference>
<dbReference type="SUPFAM" id="SSF56112">
    <property type="entry name" value="Protein kinase-like (PK-like)"/>
    <property type="match status" value="1"/>
</dbReference>
<reference evidence="1 2" key="1">
    <citation type="submission" date="2015-05" db="EMBL/GenBank/DDBJ databases">
        <title>Distinctive expansion of gene families associated with plant cell wall degradation and secondary metabolism in the genomes of grapevine trunk pathogens.</title>
        <authorList>
            <person name="Lawrence D.P."/>
            <person name="Travadon R."/>
            <person name="Rolshausen P.E."/>
            <person name="Baumgartner K."/>
        </authorList>
    </citation>
    <scope>NUCLEOTIDE SEQUENCE [LARGE SCALE GENOMIC DNA]</scope>
    <source>
        <strain evidence="1">UCRPC4</strain>
    </source>
</reference>
<accession>A0A0G2DZH5</accession>
<dbReference type="InterPro" id="IPR051678">
    <property type="entry name" value="AGP_Transferase"/>
</dbReference>
<dbReference type="OrthoDB" id="5412996at2759"/>
<comment type="caution">
    <text evidence="1">The sequence shown here is derived from an EMBL/GenBank/DDBJ whole genome shotgun (WGS) entry which is preliminary data.</text>
</comment>
<dbReference type="GO" id="GO:0016740">
    <property type="term" value="F:transferase activity"/>
    <property type="evidence" value="ECO:0007669"/>
    <property type="project" value="UniProtKB-KW"/>
</dbReference>
<reference evidence="1 2" key="2">
    <citation type="submission" date="2015-05" db="EMBL/GenBank/DDBJ databases">
        <authorList>
            <person name="Morales-Cruz A."/>
            <person name="Amrine K.C."/>
            <person name="Cantu D."/>
        </authorList>
    </citation>
    <scope>NUCLEOTIDE SEQUENCE [LARGE SCALE GENOMIC DNA]</scope>
    <source>
        <strain evidence="1">UCRPC4</strain>
    </source>
</reference>
<dbReference type="InterPro" id="IPR011009">
    <property type="entry name" value="Kinase-like_dom_sf"/>
</dbReference>
<dbReference type="Proteomes" id="UP000053317">
    <property type="component" value="Unassembled WGS sequence"/>
</dbReference>
<evidence type="ECO:0000313" key="1">
    <source>
        <dbReference type="EMBL" id="KKY16252.1"/>
    </source>
</evidence>
<dbReference type="PANTHER" id="PTHR21310:SF37">
    <property type="entry name" value="AMINOGLYCOSIDE PHOSPHOTRANSFERASE DOMAIN-CONTAINING PROTEIN"/>
    <property type="match status" value="1"/>
</dbReference>
<evidence type="ECO:0000313" key="2">
    <source>
        <dbReference type="Proteomes" id="UP000053317"/>
    </source>
</evidence>
<dbReference type="PANTHER" id="PTHR21310">
    <property type="entry name" value="AMINOGLYCOSIDE PHOSPHOTRANSFERASE-RELATED-RELATED"/>
    <property type="match status" value="1"/>
</dbReference>